<protein>
    <submittedName>
        <fullName evidence="1">Uncharacterized protein</fullName>
    </submittedName>
</protein>
<dbReference type="PROSITE" id="PS01360">
    <property type="entry name" value="ZF_MYND_1"/>
    <property type="match status" value="1"/>
</dbReference>
<sequence>MALLSPPPGPVGAGASGTTPSAPSAPGAAAWTPCVFGTWSQGRPASVPSAVLGLCGVFMARRVVHQGLRAKLSKRIQNENGFRKLPGGGMEINLTVKDKEKSKSDADLSVGELRHLQIRHSQISSLNNFFRQKHKRSKKRGIAPQILYVERPDNPWRDRYLVCKDCERRVNYENKPPRSNCNNSTVMELDMTAQFSRDNVMVTSCELVQMVRDDVWVKYEKGTYARTDKKQAPAFPVQVCCVCRKTTLEEGRRFKVCPVCEGAAYCSESCFAEHNLKHQASCVRPHLPYRGEWGIRKELREMRKEIYPLINSWVFREPEEHRVAWLPPPEHQQKILDAQRTPKRISLAGGRSRKLLPAEGLARSSVEGGQIVLRKKDALAYRSPRAYRKQEEPDQTFLDDIGMTREEYMRKDLELRAEAIRADEEALSLVPVNEEEEEPEEDLSLPLQTFGGKKVRPRTTLHGTHIPVPVREVPKLVFSQEAVERVEAAAANGEVNIDDPQLAPTKPPWEIPREGQKKFWTPLPEEKKKEGVQYPESPVRELAKKYGVRLSEEALDRLEKAAETAEPNRNRISWQKPVLKDDAPEKLA</sequence>
<name>A0ABP0NBP0_9DINO</name>
<accession>A0ABP0NBP0</accession>
<gene>
    <name evidence="1" type="ORF">SCF082_LOCUS32091</name>
</gene>
<comment type="caution">
    <text evidence="1">The sequence shown here is derived from an EMBL/GenBank/DDBJ whole genome shotgun (WGS) entry which is preliminary data.</text>
</comment>
<proteinExistence type="predicted"/>
<keyword evidence="2" id="KW-1185">Reference proteome</keyword>
<dbReference type="InterPro" id="IPR002893">
    <property type="entry name" value="Znf_MYND"/>
</dbReference>
<dbReference type="SUPFAM" id="SSF144232">
    <property type="entry name" value="HIT/MYND zinc finger-like"/>
    <property type="match status" value="1"/>
</dbReference>
<dbReference type="Proteomes" id="UP001642464">
    <property type="component" value="Unassembled WGS sequence"/>
</dbReference>
<dbReference type="EMBL" id="CAXAMM010027624">
    <property type="protein sequence ID" value="CAK9061195.1"/>
    <property type="molecule type" value="Genomic_DNA"/>
</dbReference>
<reference evidence="1 2" key="1">
    <citation type="submission" date="2024-02" db="EMBL/GenBank/DDBJ databases">
        <authorList>
            <person name="Chen Y."/>
            <person name="Shah S."/>
            <person name="Dougan E. K."/>
            <person name="Thang M."/>
            <person name="Chan C."/>
        </authorList>
    </citation>
    <scope>NUCLEOTIDE SEQUENCE [LARGE SCALE GENOMIC DNA]</scope>
</reference>
<organism evidence="1 2">
    <name type="scientific">Durusdinium trenchii</name>
    <dbReference type="NCBI Taxonomy" id="1381693"/>
    <lineage>
        <taxon>Eukaryota</taxon>
        <taxon>Sar</taxon>
        <taxon>Alveolata</taxon>
        <taxon>Dinophyceae</taxon>
        <taxon>Suessiales</taxon>
        <taxon>Symbiodiniaceae</taxon>
        <taxon>Durusdinium</taxon>
    </lineage>
</organism>
<evidence type="ECO:0000313" key="2">
    <source>
        <dbReference type="Proteomes" id="UP001642464"/>
    </source>
</evidence>
<evidence type="ECO:0000313" key="1">
    <source>
        <dbReference type="EMBL" id="CAK9061195.1"/>
    </source>
</evidence>